<dbReference type="EMBL" id="AQQX01000004">
    <property type="protein sequence ID" value="KGM48408.1"/>
    <property type="molecule type" value="Genomic_DNA"/>
</dbReference>
<dbReference type="RefSeq" id="WP_043749154.1">
    <property type="nucleotide sequence ID" value="NZ_AQQX01000004.1"/>
</dbReference>
<proteinExistence type="predicted"/>
<organism evidence="1 2">
    <name type="scientific">Pseudooceanicola atlanticus</name>
    <dbReference type="NCBI Taxonomy" id="1461694"/>
    <lineage>
        <taxon>Bacteria</taxon>
        <taxon>Pseudomonadati</taxon>
        <taxon>Pseudomonadota</taxon>
        <taxon>Alphaproteobacteria</taxon>
        <taxon>Rhodobacterales</taxon>
        <taxon>Paracoccaceae</taxon>
        <taxon>Pseudooceanicola</taxon>
    </lineage>
</organism>
<keyword evidence="2" id="KW-1185">Reference proteome</keyword>
<accession>A0A0A0EEC0</accession>
<protein>
    <recommendedName>
        <fullName evidence="3">Dihydroorotate dehydrogenase</fullName>
    </recommendedName>
</protein>
<evidence type="ECO:0008006" key="3">
    <source>
        <dbReference type="Google" id="ProtNLM"/>
    </source>
</evidence>
<sequence>MTDRRDDPEGLEVFFDAARRDRPRLSDDALARMTAQALDMQPGRAAAPAPVARRGFWSQLIATIGGWPALAGLATAGVAGLWIGAVPPAMLQTLASDLTGAAETTEDDIYLVDPIPGYMLSLNLAEGS</sequence>
<name>A0A0A0EEC0_9RHOB</name>
<dbReference type="AlphaFoldDB" id="A0A0A0EEC0"/>
<dbReference type="Proteomes" id="UP000030004">
    <property type="component" value="Unassembled WGS sequence"/>
</dbReference>
<dbReference type="eggNOG" id="ENOG5033CSD">
    <property type="taxonomic scope" value="Bacteria"/>
</dbReference>
<dbReference type="OrthoDB" id="7863719at2"/>
<comment type="caution">
    <text evidence="1">The sequence shown here is derived from an EMBL/GenBank/DDBJ whole genome shotgun (WGS) entry which is preliminary data.</text>
</comment>
<dbReference type="STRING" id="1461694.ATO9_12250"/>
<gene>
    <name evidence="1" type="ORF">ATO9_12250</name>
</gene>
<reference evidence="1 2" key="1">
    <citation type="journal article" date="2015" name="Antonie Van Leeuwenhoek">
        <title>Pseudooceanicola atlanticus gen. nov. sp. nov., isolated from surface seawater of the Atlantic Ocean and reclassification of Oceanicola batsensis, Oceanicola marinus, Oceanicola nitratireducens, Oceanicola nanhaiensis, Oceanicola antarcticus and Oceanicola flagellatus, as Pseudooceanicola batsensis comb. nov., Pseudooceanicola marinus comb. nov., Pseudooceanicola nitratireducens comb. nov., Pseudooceanicola nanhaiensis comb. nov., Pseudooceanicola antarcticus comb. nov., and Pseudooceanicola flagellatus comb. nov.</title>
        <authorList>
            <person name="Lai Q."/>
            <person name="Li G."/>
            <person name="Liu X."/>
            <person name="Du Y."/>
            <person name="Sun F."/>
            <person name="Shao Z."/>
        </authorList>
    </citation>
    <scope>NUCLEOTIDE SEQUENCE [LARGE SCALE GENOMIC DNA]</scope>
    <source>
        <strain evidence="1 2">22II-s11g</strain>
    </source>
</reference>
<evidence type="ECO:0000313" key="1">
    <source>
        <dbReference type="EMBL" id="KGM48408.1"/>
    </source>
</evidence>
<evidence type="ECO:0000313" key="2">
    <source>
        <dbReference type="Proteomes" id="UP000030004"/>
    </source>
</evidence>